<reference evidence="3" key="1">
    <citation type="submission" date="2012-04" db="EMBL/GenBank/DDBJ databases">
        <title>Complete genome sequence of Helicobacter cetorum strain MIT 00-7128.</title>
        <authorList>
            <person name="Kersulyte D."/>
            <person name="Berg D.E."/>
        </authorList>
    </citation>
    <scope>NUCLEOTIDE SEQUENCE [LARGE SCALE GENOMIC DNA]</scope>
    <source>
        <strain evidence="3">MIT 00-7128</strain>
    </source>
</reference>
<organism evidence="2 3">
    <name type="scientific">Helicobacter cetorum (strain ATCC BAA-429 / MIT 00-7128)</name>
    <dbReference type="NCBI Taxonomy" id="182217"/>
    <lineage>
        <taxon>Bacteria</taxon>
        <taxon>Pseudomonadati</taxon>
        <taxon>Campylobacterota</taxon>
        <taxon>Epsilonproteobacteria</taxon>
        <taxon>Campylobacterales</taxon>
        <taxon>Helicobacteraceae</taxon>
        <taxon>Helicobacter</taxon>
    </lineage>
</organism>
<keyword evidence="1" id="KW-0812">Transmembrane</keyword>
<keyword evidence="3" id="KW-1185">Reference proteome</keyword>
<name>I0EL70_HELC0</name>
<evidence type="ECO:0000256" key="1">
    <source>
        <dbReference type="SAM" id="Phobius"/>
    </source>
</evidence>
<feature type="transmembrane region" description="Helical" evidence="1">
    <location>
        <begin position="40"/>
        <end position="62"/>
    </location>
</feature>
<evidence type="ECO:0000313" key="3">
    <source>
        <dbReference type="Proteomes" id="UP000005010"/>
    </source>
</evidence>
<dbReference type="STRING" id="182217.HCW_02020"/>
<dbReference type="AlphaFoldDB" id="I0EL70"/>
<protein>
    <recommendedName>
        <fullName evidence="4">Lipoprotein</fullName>
    </recommendedName>
</protein>
<dbReference type="Proteomes" id="UP000005010">
    <property type="component" value="Chromosome"/>
</dbReference>
<feature type="transmembrane region" description="Helical" evidence="1">
    <location>
        <begin position="7"/>
        <end position="28"/>
    </location>
</feature>
<dbReference type="KEGG" id="hce:HCW_02020"/>
<keyword evidence="1" id="KW-0472">Membrane</keyword>
<dbReference type="EMBL" id="CP003479">
    <property type="protein sequence ID" value="AFI03689.1"/>
    <property type="molecule type" value="Genomic_DNA"/>
</dbReference>
<proteinExistence type="predicted"/>
<sequence>MKHIIYISYILLLLALMVAGCFLLYNLFTDVVLNGKWDNNTWLNVGLLVIVLISLAIALNYFEKFLNENYKEK</sequence>
<keyword evidence="1" id="KW-1133">Transmembrane helix</keyword>
<dbReference type="HOGENOM" id="CLU_2699624_0_0_7"/>
<evidence type="ECO:0008006" key="4">
    <source>
        <dbReference type="Google" id="ProtNLM"/>
    </source>
</evidence>
<accession>I0EL70</accession>
<gene>
    <name evidence="2" type="ordered locus">HCW_02020</name>
</gene>
<evidence type="ECO:0000313" key="2">
    <source>
        <dbReference type="EMBL" id="AFI03689.1"/>
    </source>
</evidence>
<dbReference type="PROSITE" id="PS51257">
    <property type="entry name" value="PROKAR_LIPOPROTEIN"/>
    <property type="match status" value="1"/>
</dbReference>